<evidence type="ECO:0000256" key="3">
    <source>
        <dbReference type="ARBA" id="ARBA00023159"/>
    </source>
</evidence>
<dbReference type="EMBL" id="JBHLUU010000105">
    <property type="protein sequence ID" value="MFC0476513.1"/>
    <property type="molecule type" value="Genomic_DNA"/>
</dbReference>
<dbReference type="CDD" id="cd00038">
    <property type="entry name" value="CAP_ED"/>
    <property type="match status" value="1"/>
</dbReference>
<dbReference type="InterPro" id="IPR014710">
    <property type="entry name" value="RmlC-like_jellyroll"/>
</dbReference>
<dbReference type="InterPro" id="IPR000595">
    <property type="entry name" value="cNMP-bd_dom"/>
</dbReference>
<evidence type="ECO:0000256" key="1">
    <source>
        <dbReference type="ARBA" id="ARBA00023015"/>
    </source>
</evidence>
<dbReference type="Gene3D" id="2.60.120.10">
    <property type="entry name" value="Jelly Rolls"/>
    <property type="match status" value="1"/>
</dbReference>
<proteinExistence type="predicted"/>
<dbReference type="Proteomes" id="UP001589738">
    <property type="component" value="Unassembled WGS sequence"/>
</dbReference>
<protein>
    <submittedName>
        <fullName evidence="6">Transcriptional regulator YeiL</fullName>
    </submittedName>
</protein>
<keyword evidence="4" id="KW-0804">Transcription</keyword>
<dbReference type="SUPFAM" id="SSF51206">
    <property type="entry name" value="cAMP-binding domain-like"/>
    <property type="match status" value="1"/>
</dbReference>
<feature type="domain" description="Cyclic nucleotide-binding" evidence="5">
    <location>
        <begin position="35"/>
        <end position="117"/>
    </location>
</feature>
<dbReference type="RefSeq" id="WP_377058497.1">
    <property type="nucleotide sequence ID" value="NZ_JBHLUU010000105.1"/>
</dbReference>
<dbReference type="PANTHER" id="PTHR24567:SF26">
    <property type="entry name" value="REGULATORY PROTEIN YEIL"/>
    <property type="match status" value="1"/>
</dbReference>
<keyword evidence="7" id="KW-1185">Reference proteome</keyword>
<reference evidence="6 7" key="1">
    <citation type="submission" date="2024-09" db="EMBL/GenBank/DDBJ databases">
        <authorList>
            <person name="Sun Q."/>
            <person name="Mori K."/>
        </authorList>
    </citation>
    <scope>NUCLEOTIDE SEQUENCE [LARGE SCALE GENOMIC DNA]</scope>
    <source>
        <strain evidence="6 7">CGMCC 1.9126</strain>
    </source>
</reference>
<comment type="caution">
    <text evidence="6">The sequence shown here is derived from an EMBL/GenBank/DDBJ whole genome shotgun (WGS) entry which is preliminary data.</text>
</comment>
<keyword evidence="3" id="KW-0010">Activator</keyword>
<name>A0ABV6KT55_9BACI</name>
<dbReference type="PANTHER" id="PTHR24567">
    <property type="entry name" value="CRP FAMILY TRANSCRIPTIONAL REGULATORY PROTEIN"/>
    <property type="match status" value="1"/>
</dbReference>
<dbReference type="InterPro" id="IPR018490">
    <property type="entry name" value="cNMP-bd_dom_sf"/>
</dbReference>
<evidence type="ECO:0000259" key="5">
    <source>
        <dbReference type="PROSITE" id="PS50042"/>
    </source>
</evidence>
<dbReference type="PROSITE" id="PS50042">
    <property type="entry name" value="CNMP_BINDING_3"/>
    <property type="match status" value="1"/>
</dbReference>
<sequence>MQFLVEPLRNYYLTRYPIESLFSFPITPYIQVCQFERGEFIFQEGSYPEYLYYLVEGKAKLYVTHENGKVSLINFLQAPTFMGEIELLNEERISKAIQTVTKVTCLAIPIQAFKEKLLTDATFLRHLCIFLSQKATTISAKYTENQVYPLINRLAAFILVSADHDFYKEKHTEVCEYLGVSYRHLLHVFAKLGEEGTIKKHSRGFLIVDRSRLQQLAK</sequence>
<dbReference type="SMART" id="SM00100">
    <property type="entry name" value="cNMP"/>
    <property type="match status" value="1"/>
</dbReference>
<dbReference type="InterPro" id="IPR050397">
    <property type="entry name" value="Env_Response_Regulators"/>
</dbReference>
<organism evidence="6 7">
    <name type="scientific">Robertmurraya beringensis</name>
    <dbReference type="NCBI Taxonomy" id="641660"/>
    <lineage>
        <taxon>Bacteria</taxon>
        <taxon>Bacillati</taxon>
        <taxon>Bacillota</taxon>
        <taxon>Bacilli</taxon>
        <taxon>Bacillales</taxon>
        <taxon>Bacillaceae</taxon>
        <taxon>Robertmurraya</taxon>
    </lineage>
</organism>
<dbReference type="SUPFAM" id="SSF46785">
    <property type="entry name" value="Winged helix' DNA-binding domain"/>
    <property type="match status" value="1"/>
</dbReference>
<evidence type="ECO:0000256" key="4">
    <source>
        <dbReference type="ARBA" id="ARBA00023163"/>
    </source>
</evidence>
<dbReference type="Pfam" id="PF00027">
    <property type="entry name" value="cNMP_binding"/>
    <property type="match status" value="1"/>
</dbReference>
<evidence type="ECO:0000256" key="2">
    <source>
        <dbReference type="ARBA" id="ARBA00023125"/>
    </source>
</evidence>
<dbReference type="Pfam" id="PF13545">
    <property type="entry name" value="HTH_Crp_2"/>
    <property type="match status" value="1"/>
</dbReference>
<evidence type="ECO:0000313" key="7">
    <source>
        <dbReference type="Proteomes" id="UP001589738"/>
    </source>
</evidence>
<gene>
    <name evidence="6" type="primary">yeiL</name>
    <name evidence="6" type="ORF">ACFFHF_14985</name>
</gene>
<accession>A0ABV6KT55</accession>
<keyword evidence="2" id="KW-0238">DNA-binding</keyword>
<dbReference type="InterPro" id="IPR012318">
    <property type="entry name" value="HTH_CRP"/>
</dbReference>
<keyword evidence="1" id="KW-0805">Transcription regulation</keyword>
<dbReference type="NCBIfam" id="NF007707">
    <property type="entry name" value="PRK10402.1"/>
    <property type="match status" value="1"/>
</dbReference>
<dbReference type="InterPro" id="IPR036390">
    <property type="entry name" value="WH_DNA-bd_sf"/>
</dbReference>
<evidence type="ECO:0000313" key="6">
    <source>
        <dbReference type="EMBL" id="MFC0476513.1"/>
    </source>
</evidence>